<dbReference type="EMBL" id="SIOP01000001">
    <property type="protein sequence ID" value="TAY50938.1"/>
    <property type="molecule type" value="Genomic_DNA"/>
</dbReference>
<evidence type="ECO:0000313" key="4">
    <source>
        <dbReference type="Proteomes" id="UP000292974"/>
    </source>
</evidence>
<sequence length="331" mass="36845">MKTGQNAVLTLLLLSTSLHAQDASSPDQCSSEQSAMNSIKEKYEPRFQQLQQEGEALKDSDDAKMLKVDLKWADTEIVFGTPSVTIKDTKMSFGVPQVTMKESEITFGTPSVRMVRKKTGQYPETRCEDTWIKIGPVKTKGVPKCTVTWSDIFIDVPEPFLEQQHIKLSIPEFTFADTSIVVGIPQFFMQQQKIVIGVPQVTVHSVLDSKPLKDKAEALSNKVAEAKAAEVKDITEVVHALYSCYRAMLAKQRLEAENQFNVSLAQMDGFIQSLRAQGADPTKLAGQDGETNLVAKREELARQREQALAQFDASLQQLDQSEKDAVEKMQS</sequence>
<protein>
    <submittedName>
        <fullName evidence="3">Uncharacterized protein</fullName>
    </submittedName>
</protein>
<accession>A0A7M3DQI4</accession>
<proteinExistence type="predicted"/>
<feature type="chain" id="PRO_5029623747" evidence="2">
    <location>
        <begin position="21"/>
        <end position="331"/>
    </location>
</feature>
<reference evidence="3 4" key="1">
    <citation type="submission" date="2019-02" db="EMBL/GenBank/DDBJ databases">
        <title>The genomic architecture of introgression among sibling species of bacteria.</title>
        <authorList>
            <person name="Cavassim M.I.A."/>
            <person name="Moeskjaer S."/>
            <person name="Moslemi C."/>
            <person name="Fields B."/>
            <person name="Bachmann A."/>
            <person name="Vilhjalmsson B."/>
            <person name="Schierup M.H."/>
            <person name="Young J.P.W."/>
            <person name="Andersen S.U."/>
        </authorList>
    </citation>
    <scope>NUCLEOTIDE SEQUENCE [LARGE SCALE GENOMIC DNA]</scope>
    <source>
        <strain evidence="3 4">SM135B</strain>
    </source>
</reference>
<dbReference type="Proteomes" id="UP000292974">
    <property type="component" value="Unassembled WGS sequence"/>
</dbReference>
<evidence type="ECO:0000313" key="3">
    <source>
        <dbReference type="EMBL" id="TAY50938.1"/>
    </source>
</evidence>
<organism evidence="3 4">
    <name type="scientific">Rhizobium leguminosarum</name>
    <dbReference type="NCBI Taxonomy" id="384"/>
    <lineage>
        <taxon>Bacteria</taxon>
        <taxon>Pseudomonadati</taxon>
        <taxon>Pseudomonadota</taxon>
        <taxon>Alphaproteobacteria</taxon>
        <taxon>Hyphomicrobiales</taxon>
        <taxon>Rhizobiaceae</taxon>
        <taxon>Rhizobium/Agrobacterium group</taxon>
        <taxon>Rhizobium</taxon>
    </lineage>
</organism>
<feature type="coiled-coil region" evidence="1">
    <location>
        <begin position="297"/>
        <end position="324"/>
    </location>
</feature>
<comment type="caution">
    <text evidence="3">The sequence shown here is derived from an EMBL/GenBank/DDBJ whole genome shotgun (WGS) entry which is preliminary data.</text>
</comment>
<feature type="signal peptide" evidence="2">
    <location>
        <begin position="1"/>
        <end position="20"/>
    </location>
</feature>
<evidence type="ECO:0000256" key="2">
    <source>
        <dbReference type="SAM" id="SignalP"/>
    </source>
</evidence>
<gene>
    <name evidence="3" type="ORF">ELH90_04055</name>
</gene>
<evidence type="ECO:0000256" key="1">
    <source>
        <dbReference type="SAM" id="Coils"/>
    </source>
</evidence>
<dbReference type="AlphaFoldDB" id="A0A7M3DQI4"/>
<keyword evidence="1" id="KW-0175">Coiled coil</keyword>
<keyword evidence="2" id="KW-0732">Signal</keyword>
<dbReference type="RefSeq" id="WP_130715826.1">
    <property type="nucleotide sequence ID" value="NZ_SIOP01000001.1"/>
</dbReference>
<name>A0A7M3DQI4_RHILE</name>